<organism evidence="4 5">
    <name type="scientific">Amycolatopsis samaneae</name>
    <dbReference type="NCBI Taxonomy" id="664691"/>
    <lineage>
        <taxon>Bacteria</taxon>
        <taxon>Bacillati</taxon>
        <taxon>Actinomycetota</taxon>
        <taxon>Actinomycetes</taxon>
        <taxon>Pseudonocardiales</taxon>
        <taxon>Pseudonocardiaceae</taxon>
        <taxon>Amycolatopsis</taxon>
    </lineage>
</organism>
<evidence type="ECO:0000256" key="1">
    <source>
        <dbReference type="ARBA" id="ARBA00023002"/>
    </source>
</evidence>
<keyword evidence="1" id="KW-0560">Oxidoreductase</keyword>
<gene>
    <name evidence="4" type="ORF">ACFSYJ_07635</name>
</gene>
<evidence type="ECO:0000256" key="2">
    <source>
        <dbReference type="ARBA" id="ARBA00023033"/>
    </source>
</evidence>
<feature type="domain" description="FAD-binding" evidence="3">
    <location>
        <begin position="2"/>
        <end position="337"/>
    </location>
</feature>
<evidence type="ECO:0000259" key="3">
    <source>
        <dbReference type="Pfam" id="PF01494"/>
    </source>
</evidence>
<dbReference type="PANTHER" id="PTHR13789:SF309">
    <property type="entry name" value="PUTATIVE (AFU_ORTHOLOGUE AFUA_6G14510)-RELATED"/>
    <property type="match status" value="1"/>
</dbReference>
<dbReference type="Proteomes" id="UP001597419">
    <property type="component" value="Unassembled WGS sequence"/>
</dbReference>
<dbReference type="PANTHER" id="PTHR13789">
    <property type="entry name" value="MONOOXYGENASE"/>
    <property type="match status" value="1"/>
</dbReference>
<keyword evidence="2" id="KW-0503">Monooxygenase</keyword>
<dbReference type="InterPro" id="IPR036188">
    <property type="entry name" value="FAD/NAD-bd_sf"/>
</dbReference>
<name>A0ABW5GGQ4_9PSEU</name>
<keyword evidence="5" id="KW-1185">Reference proteome</keyword>
<comment type="caution">
    <text evidence="4">The sequence shown here is derived from an EMBL/GenBank/DDBJ whole genome shotgun (WGS) entry which is preliminary data.</text>
</comment>
<protein>
    <submittedName>
        <fullName evidence="4">NAD(P)/FAD-dependent oxidoreductase</fullName>
    </submittedName>
</protein>
<reference evidence="5" key="1">
    <citation type="journal article" date="2019" name="Int. J. Syst. Evol. Microbiol.">
        <title>The Global Catalogue of Microorganisms (GCM) 10K type strain sequencing project: providing services to taxonomists for standard genome sequencing and annotation.</title>
        <authorList>
            <consortium name="The Broad Institute Genomics Platform"/>
            <consortium name="The Broad Institute Genome Sequencing Center for Infectious Disease"/>
            <person name="Wu L."/>
            <person name="Ma J."/>
        </authorList>
    </citation>
    <scope>NUCLEOTIDE SEQUENCE [LARGE SCALE GENOMIC DNA]</scope>
    <source>
        <strain evidence="5">CGMCC 4.7643</strain>
    </source>
</reference>
<dbReference type="InterPro" id="IPR002938">
    <property type="entry name" value="FAD-bd"/>
</dbReference>
<evidence type="ECO:0000313" key="5">
    <source>
        <dbReference type="Proteomes" id="UP001597419"/>
    </source>
</evidence>
<dbReference type="Pfam" id="PF01494">
    <property type="entry name" value="FAD_binding_3"/>
    <property type="match status" value="1"/>
</dbReference>
<proteinExistence type="predicted"/>
<dbReference type="InterPro" id="IPR050493">
    <property type="entry name" value="FAD-dep_Monooxygenase_BioMet"/>
</dbReference>
<evidence type="ECO:0000313" key="4">
    <source>
        <dbReference type="EMBL" id="MFD2458464.1"/>
    </source>
</evidence>
<dbReference type="SUPFAM" id="SSF51905">
    <property type="entry name" value="FAD/NAD(P)-binding domain"/>
    <property type="match status" value="1"/>
</dbReference>
<dbReference type="RefSeq" id="WP_345388000.1">
    <property type="nucleotide sequence ID" value="NZ_BAABHG010000002.1"/>
</dbReference>
<dbReference type="EMBL" id="JBHUKU010000004">
    <property type="protein sequence ID" value="MFD2458464.1"/>
    <property type="molecule type" value="Genomic_DNA"/>
</dbReference>
<dbReference type="Gene3D" id="3.50.50.60">
    <property type="entry name" value="FAD/NAD(P)-binding domain"/>
    <property type="match status" value="1"/>
</dbReference>
<sequence length="357" mass="36661">MLIAGGGVAGTATAMAVRRAGHDPVVFEAHRAGGADAGAFLVLMAGGMAALREIGASAPVAHASSAATGLELAGPGGAVVTRRSYPDGSGPRTITRAALYRVLQEETARRGIPVEHGKRLVGAETGEAGVTARFADGTSATGDVLVGADGLRSPVRRLIDRAAPEPRYTGISVVYGYARGVPAAPGIYRMVRGRFAAFGCTTGPDGVTSWFARVPDTERSREEIAGTTSEQWRELARRAVSGDGESLSPAEIIAASGDDVFGDHAYDLPSVPKWSTPGMVLVGDAVHAFSPAAAAGASMAIEDAVTLARCLRAQPDAPSAFAAYEAERRAPMEELVAAALAHDAGRVEAYRSGTRPA</sequence>
<dbReference type="PRINTS" id="PR00420">
    <property type="entry name" value="RNGMNOXGNASE"/>
</dbReference>
<accession>A0ABW5GGQ4</accession>